<proteinExistence type="predicted"/>
<keyword evidence="2" id="KW-1185">Reference proteome</keyword>
<sequence length="109" mass="12196">MTYAECHMFSYTFSYNRCRDSNEGAVKSITGLKQQTTLTGHSLLQSSTPQHGQRTGQTIPTGRAVSGILEARTERRETHSNLGQLEVLECVDIMRKSRWLFSGFALGIL</sequence>
<dbReference type="AlphaFoldDB" id="A0AAE1APT3"/>
<dbReference type="Proteomes" id="UP001283361">
    <property type="component" value="Unassembled WGS sequence"/>
</dbReference>
<accession>A0AAE1APT3</accession>
<reference evidence="1" key="1">
    <citation type="journal article" date="2023" name="G3 (Bethesda)">
        <title>A reference genome for the long-term kleptoplast-retaining sea slug Elysia crispata morphotype clarki.</title>
        <authorList>
            <person name="Eastman K.E."/>
            <person name="Pendleton A.L."/>
            <person name="Shaikh M.A."/>
            <person name="Suttiyut T."/>
            <person name="Ogas R."/>
            <person name="Tomko P."/>
            <person name="Gavelis G."/>
            <person name="Widhalm J.R."/>
            <person name="Wisecaver J.H."/>
        </authorList>
    </citation>
    <scope>NUCLEOTIDE SEQUENCE</scope>
    <source>
        <strain evidence="1">ECLA1</strain>
    </source>
</reference>
<evidence type="ECO:0000313" key="1">
    <source>
        <dbReference type="EMBL" id="KAK3791663.1"/>
    </source>
</evidence>
<dbReference type="EMBL" id="JAWDGP010001461">
    <property type="protein sequence ID" value="KAK3791663.1"/>
    <property type="molecule type" value="Genomic_DNA"/>
</dbReference>
<evidence type="ECO:0000313" key="2">
    <source>
        <dbReference type="Proteomes" id="UP001283361"/>
    </source>
</evidence>
<name>A0AAE1APT3_9GAST</name>
<comment type="caution">
    <text evidence="1">The sequence shown here is derived from an EMBL/GenBank/DDBJ whole genome shotgun (WGS) entry which is preliminary data.</text>
</comment>
<organism evidence="1 2">
    <name type="scientific">Elysia crispata</name>
    <name type="common">lettuce slug</name>
    <dbReference type="NCBI Taxonomy" id="231223"/>
    <lineage>
        <taxon>Eukaryota</taxon>
        <taxon>Metazoa</taxon>
        <taxon>Spiralia</taxon>
        <taxon>Lophotrochozoa</taxon>
        <taxon>Mollusca</taxon>
        <taxon>Gastropoda</taxon>
        <taxon>Heterobranchia</taxon>
        <taxon>Euthyneura</taxon>
        <taxon>Panpulmonata</taxon>
        <taxon>Sacoglossa</taxon>
        <taxon>Placobranchoidea</taxon>
        <taxon>Plakobranchidae</taxon>
        <taxon>Elysia</taxon>
    </lineage>
</organism>
<gene>
    <name evidence="1" type="ORF">RRG08_050616</name>
</gene>
<protein>
    <submittedName>
        <fullName evidence="1">Uncharacterized protein</fullName>
    </submittedName>
</protein>